<organism evidence="2 3">
    <name type="scientific">Streptomyces rishiriensis</name>
    <dbReference type="NCBI Taxonomy" id="68264"/>
    <lineage>
        <taxon>Bacteria</taxon>
        <taxon>Bacillati</taxon>
        <taxon>Actinomycetota</taxon>
        <taxon>Actinomycetes</taxon>
        <taxon>Kitasatosporales</taxon>
        <taxon>Streptomycetaceae</taxon>
        <taxon>Streptomyces</taxon>
    </lineage>
</organism>
<evidence type="ECO:0000256" key="1">
    <source>
        <dbReference type="SAM" id="MobiDB-lite"/>
    </source>
</evidence>
<feature type="region of interest" description="Disordered" evidence="1">
    <location>
        <begin position="39"/>
        <end position="85"/>
    </location>
</feature>
<name>A0ABU0NJD6_STRRH</name>
<feature type="compositionally biased region" description="Polar residues" evidence="1">
    <location>
        <begin position="76"/>
        <end position="85"/>
    </location>
</feature>
<comment type="caution">
    <text evidence="2">The sequence shown here is derived from an EMBL/GenBank/DDBJ whole genome shotgun (WGS) entry which is preliminary data.</text>
</comment>
<evidence type="ECO:0000313" key="3">
    <source>
        <dbReference type="Proteomes" id="UP001230654"/>
    </source>
</evidence>
<accession>A0ABU0NJD6</accession>
<feature type="compositionally biased region" description="Basic and acidic residues" evidence="1">
    <location>
        <begin position="55"/>
        <end position="67"/>
    </location>
</feature>
<gene>
    <name evidence="2" type="ORF">QF030_001373</name>
</gene>
<sequence>MAVGVVVCGCASLPGALVTLSLVRKNAARARFGAQVRTATVQAPAHAGPTAPRGAPERRHAAEEAGERPGLFRVPSQMSSEGNDP</sequence>
<reference evidence="2 3" key="1">
    <citation type="submission" date="2023-07" db="EMBL/GenBank/DDBJ databases">
        <title>Comparative genomics of wheat-associated soil bacteria to identify genetic determinants of phenazine resistance.</title>
        <authorList>
            <person name="Mouncey N."/>
        </authorList>
    </citation>
    <scope>NUCLEOTIDE SEQUENCE [LARGE SCALE GENOMIC DNA]</scope>
    <source>
        <strain evidence="2 3">B2I6</strain>
    </source>
</reference>
<protein>
    <submittedName>
        <fullName evidence="2">Uncharacterized protein</fullName>
    </submittedName>
</protein>
<evidence type="ECO:0000313" key="2">
    <source>
        <dbReference type="EMBL" id="MDQ0579195.1"/>
    </source>
</evidence>
<proteinExistence type="predicted"/>
<dbReference type="EMBL" id="JAUSWV010000002">
    <property type="protein sequence ID" value="MDQ0579195.1"/>
    <property type="molecule type" value="Genomic_DNA"/>
</dbReference>
<dbReference type="Proteomes" id="UP001230654">
    <property type="component" value="Unassembled WGS sequence"/>
</dbReference>
<keyword evidence="3" id="KW-1185">Reference proteome</keyword>